<organism evidence="3 4">
    <name type="scientific">Chitinophaga horti</name>
    <dbReference type="NCBI Taxonomy" id="2920382"/>
    <lineage>
        <taxon>Bacteria</taxon>
        <taxon>Pseudomonadati</taxon>
        <taxon>Bacteroidota</taxon>
        <taxon>Chitinophagia</taxon>
        <taxon>Chitinophagales</taxon>
        <taxon>Chitinophagaceae</taxon>
        <taxon>Chitinophaga</taxon>
    </lineage>
</organism>
<accession>A0ABY6IYX0</accession>
<evidence type="ECO:0000256" key="1">
    <source>
        <dbReference type="SAM" id="Phobius"/>
    </source>
</evidence>
<name>A0ABY6IYX0_9BACT</name>
<proteinExistence type="predicted"/>
<keyword evidence="1" id="KW-0472">Membrane</keyword>
<keyword evidence="4" id="KW-1185">Reference proteome</keyword>
<feature type="transmembrane region" description="Helical" evidence="1">
    <location>
        <begin position="273"/>
        <end position="291"/>
    </location>
</feature>
<feature type="domain" description="DUF4350" evidence="2">
    <location>
        <begin position="79"/>
        <end position="233"/>
    </location>
</feature>
<keyword evidence="1" id="KW-0812">Transmembrane</keyword>
<dbReference type="RefSeq" id="WP_264280851.1">
    <property type="nucleotide sequence ID" value="NZ_CP107006.1"/>
</dbReference>
<keyword evidence="1" id="KW-1133">Transmembrane helix</keyword>
<evidence type="ECO:0000313" key="3">
    <source>
        <dbReference type="EMBL" id="UYQ92613.1"/>
    </source>
</evidence>
<evidence type="ECO:0000259" key="2">
    <source>
        <dbReference type="Pfam" id="PF14258"/>
    </source>
</evidence>
<dbReference type="InterPro" id="IPR025646">
    <property type="entry name" value="DUF4350"/>
</dbReference>
<dbReference type="Pfam" id="PF14258">
    <property type="entry name" value="DUF4350"/>
    <property type="match status" value="1"/>
</dbReference>
<gene>
    <name evidence="3" type="ORF">MKQ68_21255</name>
</gene>
<dbReference type="Proteomes" id="UP001162741">
    <property type="component" value="Chromosome"/>
</dbReference>
<reference evidence="3" key="1">
    <citation type="submission" date="2022-10" db="EMBL/GenBank/DDBJ databases">
        <title>Chitinophaga sp. nov., isolated from soil.</title>
        <authorList>
            <person name="Jeon C.O."/>
        </authorList>
    </citation>
    <scope>NUCLEOTIDE SEQUENCE</scope>
    <source>
        <strain evidence="3">R8</strain>
    </source>
</reference>
<evidence type="ECO:0000313" key="4">
    <source>
        <dbReference type="Proteomes" id="UP001162741"/>
    </source>
</evidence>
<protein>
    <recommendedName>
        <fullName evidence="2">DUF4350 domain-containing protein</fullName>
    </recommendedName>
</protein>
<sequence>MKKNVIIFTIIGLAVLLGSLLLASLAYVGSDTPGTDRRERPLSLAYRNKDVYGGYMAHQLLPGLFKGPLLTVTKSFSRTYENATHMKSVEPTAYVLLANRLYTSDADVEAMKMYVEAGHQLFIAASDVDSAFMDAFNFSIKDGGLRERGHGLTEEFVNSSLKPSKFYYPGSQANGSFDAVDTAVTNVLGLNANGDPNFVRITRGNGQLFLCLNPYVFTNYFLSRGTNRHALEHMMAYMREDISTLYWDEYYKHQTSRPTEDFSNWSVLMRYPAMRWAFMLALLLLLLFVLFESKRRQRIIPVKPPLANTSLEFVKTLGALYFSHHNNLNLAHKMSTQFLEYVRNKYNLNTSVLDEQFIHRLSRKSNHSIEEVSTIIRMIDHVRLTSSLSDQELTSFYKSVYHFYQKTN</sequence>
<dbReference type="EMBL" id="CP107006">
    <property type="protein sequence ID" value="UYQ92613.1"/>
    <property type="molecule type" value="Genomic_DNA"/>
</dbReference>